<dbReference type="HOGENOM" id="CLU_012062_15_0_1"/>
<feature type="compositionally biased region" description="Polar residues" evidence="3">
    <location>
        <begin position="137"/>
        <end position="150"/>
    </location>
</feature>
<evidence type="ECO:0000256" key="3">
    <source>
        <dbReference type="SAM" id="MobiDB-lite"/>
    </source>
</evidence>
<dbReference type="PROSITE" id="PS50102">
    <property type="entry name" value="RRM"/>
    <property type="match status" value="2"/>
</dbReference>
<feature type="compositionally biased region" description="Low complexity" evidence="3">
    <location>
        <begin position="215"/>
        <end position="228"/>
    </location>
</feature>
<dbReference type="PANTHER" id="PTHR48027">
    <property type="entry name" value="HETEROGENEOUS NUCLEAR RIBONUCLEOPROTEIN 87F-RELATED"/>
    <property type="match status" value="1"/>
</dbReference>
<keyword evidence="1 2" id="KW-0694">RNA-binding</keyword>
<dbReference type="InterPro" id="IPR052462">
    <property type="entry name" value="SLIRP/GR-RBP-like"/>
</dbReference>
<organism evidence="5 6">
    <name type="scientific">Verruconis gallopava</name>
    <dbReference type="NCBI Taxonomy" id="253628"/>
    <lineage>
        <taxon>Eukaryota</taxon>
        <taxon>Fungi</taxon>
        <taxon>Dikarya</taxon>
        <taxon>Ascomycota</taxon>
        <taxon>Pezizomycotina</taxon>
        <taxon>Dothideomycetes</taxon>
        <taxon>Pleosporomycetidae</taxon>
        <taxon>Venturiales</taxon>
        <taxon>Sympoventuriaceae</taxon>
        <taxon>Verruconis</taxon>
    </lineage>
</organism>
<sequence>MSALGIKPGIRANQYIAIRSKVSTTLSINLSNLRAILSAQLLGFYLFLNIPSFVLRQNAIRAALSVAKPNPSVIVPKARTFVSLNKSRLRPASRWAVSPLQRRFVSESAVKEEKVVSNTSEPEVATAESTTSEKVESNTSEPQVATAESTTSEKVESNTSEPQVATAESRTSEKTAEELEPEVAPEATARTTEETSTSMDNTTQAPEPDAPNTVSASAIADAISSATSGEASNATAGQSDQAPESSAVPSPNKIIYVGNVFFDVNDQALNDYFARFGPIKSAKISRDARGLSRGFGHVEFENLDDAARAVEFSNQQIFQGRRLAVQFHRPRMPVTGRQKTELNPPSKTLFIGNMSFEMSDKDLSDLFREVRNVIDVRIAIDRRTGAPRGFAHADFLDVASATKAMEILKNKTIYGRTLKVDYGMPSSSSRSPLRD</sequence>
<feature type="compositionally biased region" description="Low complexity" evidence="3">
    <location>
        <begin position="184"/>
        <end position="198"/>
    </location>
</feature>
<evidence type="ECO:0000259" key="4">
    <source>
        <dbReference type="PROSITE" id="PS50102"/>
    </source>
</evidence>
<feature type="compositionally biased region" description="Polar residues" evidence="3">
    <location>
        <begin position="157"/>
        <end position="169"/>
    </location>
</feature>
<feature type="domain" description="RRM" evidence="4">
    <location>
        <begin position="253"/>
        <end position="330"/>
    </location>
</feature>
<proteinExistence type="predicted"/>
<feature type="region of interest" description="Disordered" evidence="3">
    <location>
        <begin position="108"/>
        <end position="250"/>
    </location>
</feature>
<dbReference type="CDD" id="cd00590">
    <property type="entry name" value="RRM_SF"/>
    <property type="match status" value="1"/>
</dbReference>
<reference evidence="5 6" key="1">
    <citation type="submission" date="2015-01" db="EMBL/GenBank/DDBJ databases">
        <title>The Genome Sequence of Ochroconis gallopava CBS43764.</title>
        <authorList>
            <consortium name="The Broad Institute Genomics Platform"/>
            <person name="Cuomo C."/>
            <person name="de Hoog S."/>
            <person name="Gorbushina A."/>
            <person name="Stielow B."/>
            <person name="Teixiera M."/>
            <person name="Abouelleil A."/>
            <person name="Chapman S.B."/>
            <person name="Priest M."/>
            <person name="Young S.K."/>
            <person name="Wortman J."/>
            <person name="Nusbaum C."/>
            <person name="Birren B."/>
        </authorList>
    </citation>
    <scope>NUCLEOTIDE SEQUENCE [LARGE SCALE GENOMIC DNA]</scope>
    <source>
        <strain evidence="5 6">CBS 43764</strain>
    </source>
</reference>
<dbReference type="Proteomes" id="UP000053259">
    <property type="component" value="Unassembled WGS sequence"/>
</dbReference>
<protein>
    <recommendedName>
        <fullName evidence="4">RRM domain-containing protein</fullName>
    </recommendedName>
</protein>
<keyword evidence="6" id="KW-1185">Reference proteome</keyword>
<dbReference type="SMART" id="SM00360">
    <property type="entry name" value="RRM"/>
    <property type="match status" value="2"/>
</dbReference>
<dbReference type="Pfam" id="PF00076">
    <property type="entry name" value="RRM_1"/>
    <property type="match status" value="2"/>
</dbReference>
<dbReference type="InParanoid" id="A0A0D1XXU4"/>
<dbReference type="EMBL" id="KN847532">
    <property type="protein sequence ID" value="KIW07601.1"/>
    <property type="molecule type" value="Genomic_DNA"/>
</dbReference>
<feature type="domain" description="RRM" evidence="4">
    <location>
        <begin position="347"/>
        <end position="425"/>
    </location>
</feature>
<dbReference type="AlphaFoldDB" id="A0A0D1XXU4"/>
<dbReference type="InterPro" id="IPR012677">
    <property type="entry name" value="Nucleotide-bd_a/b_plait_sf"/>
</dbReference>
<dbReference type="STRING" id="253628.A0A0D1XXU4"/>
<dbReference type="Gene3D" id="3.30.70.330">
    <property type="match status" value="2"/>
</dbReference>
<dbReference type="GO" id="GO:0003723">
    <property type="term" value="F:RNA binding"/>
    <property type="evidence" value="ECO:0007669"/>
    <property type="project" value="UniProtKB-UniRule"/>
</dbReference>
<evidence type="ECO:0000256" key="1">
    <source>
        <dbReference type="ARBA" id="ARBA00022884"/>
    </source>
</evidence>
<evidence type="ECO:0000313" key="6">
    <source>
        <dbReference type="Proteomes" id="UP000053259"/>
    </source>
</evidence>
<dbReference type="RefSeq" id="XP_016217470.1">
    <property type="nucleotide sequence ID" value="XM_016354458.1"/>
</dbReference>
<accession>A0A0D1XXU4</accession>
<name>A0A0D1XXU4_9PEZI</name>
<feature type="compositionally biased region" description="Polar residues" evidence="3">
    <location>
        <begin position="229"/>
        <end position="249"/>
    </location>
</feature>
<evidence type="ECO:0000256" key="2">
    <source>
        <dbReference type="PROSITE-ProRule" id="PRU00176"/>
    </source>
</evidence>
<dbReference type="SUPFAM" id="SSF54928">
    <property type="entry name" value="RNA-binding domain, RBD"/>
    <property type="match status" value="1"/>
</dbReference>
<dbReference type="InterPro" id="IPR035979">
    <property type="entry name" value="RBD_domain_sf"/>
</dbReference>
<dbReference type="VEuPathDB" id="FungiDB:PV09_01552"/>
<evidence type="ECO:0000313" key="5">
    <source>
        <dbReference type="EMBL" id="KIW07601.1"/>
    </source>
</evidence>
<dbReference type="OrthoDB" id="6730379at2759"/>
<dbReference type="InterPro" id="IPR000504">
    <property type="entry name" value="RRM_dom"/>
</dbReference>
<dbReference type="GeneID" id="27309525"/>
<gene>
    <name evidence="5" type="ORF">PV09_01552</name>
</gene>